<proteinExistence type="predicted"/>
<protein>
    <submittedName>
        <fullName evidence="1">Uncharacterized protein</fullName>
    </submittedName>
</protein>
<accession>A0A9I9EIU6</accession>
<sequence>MGSHNVILEYKQRFCDMNLKDHSVQNISNSNLKNYSNRRRRFRVVTENEKELEDLPDFDKLSITD</sequence>
<dbReference type="Gramene" id="MELO3C034351.2.1">
    <property type="protein sequence ID" value="MELO3C034351.2.1"/>
    <property type="gene ID" value="MELO3C034351.2"/>
</dbReference>
<organism evidence="1">
    <name type="scientific">Cucumis melo</name>
    <name type="common">Muskmelon</name>
    <dbReference type="NCBI Taxonomy" id="3656"/>
    <lineage>
        <taxon>Eukaryota</taxon>
        <taxon>Viridiplantae</taxon>
        <taxon>Streptophyta</taxon>
        <taxon>Embryophyta</taxon>
        <taxon>Tracheophyta</taxon>
        <taxon>Spermatophyta</taxon>
        <taxon>Magnoliopsida</taxon>
        <taxon>eudicotyledons</taxon>
        <taxon>Gunneridae</taxon>
        <taxon>Pentapetalae</taxon>
        <taxon>rosids</taxon>
        <taxon>fabids</taxon>
        <taxon>Cucurbitales</taxon>
        <taxon>Cucurbitaceae</taxon>
        <taxon>Benincaseae</taxon>
        <taxon>Cucumis</taxon>
    </lineage>
</organism>
<reference evidence="1" key="1">
    <citation type="submission" date="2023-03" db="UniProtKB">
        <authorList>
            <consortium name="EnsemblPlants"/>
        </authorList>
    </citation>
    <scope>IDENTIFICATION</scope>
</reference>
<name>A0A9I9EIU6_CUCME</name>
<dbReference type="AlphaFoldDB" id="A0A9I9EIU6"/>
<evidence type="ECO:0000313" key="1">
    <source>
        <dbReference type="EnsemblPlants" id="MELO3C034351.2.1"/>
    </source>
</evidence>
<dbReference type="EnsemblPlants" id="MELO3C034351.2.1">
    <property type="protein sequence ID" value="MELO3C034351.2.1"/>
    <property type="gene ID" value="MELO3C034351.2"/>
</dbReference>